<protein>
    <submittedName>
        <fullName evidence="1">Uncharacterized protein</fullName>
    </submittedName>
</protein>
<dbReference type="InterPro" id="IPR008507">
    <property type="entry name" value="DUF789"/>
</dbReference>
<name>A0A067D5K7_CITSI</name>
<dbReference type="STRING" id="2711.A0A067D5K7"/>
<keyword evidence="2" id="KW-1185">Reference proteome</keyword>
<accession>A0A067D5K7</accession>
<dbReference type="EMBL" id="KK788404">
    <property type="protein sequence ID" value="KDO38244.1"/>
    <property type="molecule type" value="Genomic_DNA"/>
</dbReference>
<gene>
    <name evidence="1" type="ORF">CISIN_1g048277mg</name>
</gene>
<evidence type="ECO:0000313" key="2">
    <source>
        <dbReference type="Proteomes" id="UP000027120"/>
    </source>
</evidence>
<feature type="non-terminal residue" evidence="1">
    <location>
        <position position="302"/>
    </location>
</feature>
<dbReference type="Proteomes" id="UP000027120">
    <property type="component" value="Unassembled WGS sequence"/>
</dbReference>
<proteinExistence type="predicted"/>
<organism evidence="1 2">
    <name type="scientific">Citrus sinensis</name>
    <name type="common">Sweet orange</name>
    <name type="synonym">Citrus aurantium var. sinensis</name>
    <dbReference type="NCBI Taxonomy" id="2711"/>
    <lineage>
        <taxon>Eukaryota</taxon>
        <taxon>Viridiplantae</taxon>
        <taxon>Streptophyta</taxon>
        <taxon>Embryophyta</taxon>
        <taxon>Tracheophyta</taxon>
        <taxon>Spermatophyta</taxon>
        <taxon>Magnoliopsida</taxon>
        <taxon>eudicotyledons</taxon>
        <taxon>Gunneridae</taxon>
        <taxon>Pentapetalae</taxon>
        <taxon>rosids</taxon>
        <taxon>malvids</taxon>
        <taxon>Sapindales</taxon>
        <taxon>Rutaceae</taxon>
        <taxon>Aurantioideae</taxon>
        <taxon>Citrus</taxon>
    </lineage>
</organism>
<evidence type="ECO:0000313" key="1">
    <source>
        <dbReference type="EMBL" id="KDO38244.1"/>
    </source>
</evidence>
<dbReference type="Pfam" id="PF05623">
    <property type="entry name" value="DUF789"/>
    <property type="match status" value="2"/>
</dbReference>
<dbReference type="AlphaFoldDB" id="A0A067D5K7"/>
<dbReference type="PANTHER" id="PTHR32010">
    <property type="entry name" value="PHOTOSYSTEM II STABILITY/ASSEMBLY FACTOR HCF136, CHLOROPLASTIC"/>
    <property type="match status" value="1"/>
</dbReference>
<sequence>MNAKKWVAVGTKGSSISEKTGSAGICHVCNGDLRLLHEVEKDGRSGGNVIDHRASAMLSKFKSTHLIGSSSLNLVETEAPNSDSRCTTTEVHHIKSAEIRMKYVQNLKDVQQLIVGLMGFELETGCPLAEFERFLHSAAPAIASLYQHGKCSLCLGDQLSDSSLCKHQIPNTSLFSVWNWYKEPGNYGLKVKVGDSQKLKGRLTESASFDAHFVPYLSAVQLFGYSYLSNSCGHSQSFTPSPDRSSNCELLFEFFETEKPWLQRPLHNKILDLFDAEASYLQVFGDISKLKSLKLNDLHPAS</sequence>
<dbReference type="PANTHER" id="PTHR32010:SF23">
    <property type="entry name" value="IG-LIKE DOMAIN-CONTAINING PROTEIN"/>
    <property type="match status" value="1"/>
</dbReference>
<reference evidence="1 2" key="1">
    <citation type="submission" date="2014-04" db="EMBL/GenBank/DDBJ databases">
        <authorList>
            <consortium name="International Citrus Genome Consortium"/>
            <person name="Gmitter F."/>
            <person name="Chen C."/>
            <person name="Farmerie W."/>
            <person name="Harkins T."/>
            <person name="Desany B."/>
            <person name="Mohiuddin M."/>
            <person name="Kodira C."/>
            <person name="Borodovsky M."/>
            <person name="Lomsadze A."/>
            <person name="Burns P."/>
            <person name="Jenkins J."/>
            <person name="Prochnik S."/>
            <person name="Shu S."/>
            <person name="Chapman J."/>
            <person name="Pitluck S."/>
            <person name="Schmutz J."/>
            <person name="Rokhsar D."/>
        </authorList>
    </citation>
    <scope>NUCLEOTIDE SEQUENCE</scope>
</reference>